<dbReference type="RefSeq" id="WP_136082615.1">
    <property type="nucleotide sequence ID" value="NZ_CAAHFG010000004.1"/>
</dbReference>
<dbReference type="Gene3D" id="3.30.70.1440">
    <property type="entry name" value="Multidrug efflux transporter AcrB pore domain"/>
    <property type="match status" value="1"/>
</dbReference>
<feature type="transmembrane region" description="Helical" evidence="1">
    <location>
        <begin position="535"/>
        <end position="553"/>
    </location>
</feature>
<keyword evidence="1" id="KW-1133">Transmembrane helix</keyword>
<dbReference type="PANTHER" id="PTHR32063:SF33">
    <property type="entry name" value="RND SUPERFAMILY EFFLUX PUMP PERMEASE COMPONENT"/>
    <property type="match status" value="1"/>
</dbReference>
<dbReference type="InterPro" id="IPR001036">
    <property type="entry name" value="Acrflvin-R"/>
</dbReference>
<dbReference type="Gene3D" id="3.30.70.1320">
    <property type="entry name" value="Multidrug efflux transporter AcrB pore domain like"/>
    <property type="match status" value="1"/>
</dbReference>
<dbReference type="GO" id="GO:0005886">
    <property type="term" value="C:plasma membrane"/>
    <property type="evidence" value="ECO:0007669"/>
    <property type="project" value="TreeGrafter"/>
</dbReference>
<dbReference type="InterPro" id="IPR027463">
    <property type="entry name" value="AcrB_DN_DC_subdom"/>
</dbReference>
<sequence>MDNLMDKFKGPIAWMVKNPVAANLLMILCLVGGYASFKQIKQEVFPDISADMVTIRVSYPGGTPEEMEQSVCLVAEEAVRGIEGVFEVTSVAREGSATVSAELLEGVDSIKIYQDIKSEIDRVTTFPDGAERPVVSLAARLREAMTLVLYGDASDMTLRNIAEQVRDRLLQSENITQVELSGTRDLEISVEVSQDKLREYGLTHQSLAATINSQSREISGGGIKTDSGETLLRMQERRNYGTEFAQTPVLATEDGTPLTLNDIGTVVDGFEDSDIFANYNGKPSIMLEIYRVGDQTPSQVSESVNELLPQIEEQLPEGIGIDILSDRTEIFFQRADLLLRNGGLGLLLVLFVLGLFLEIRLAFWVAMGIPISFLGAMLIMPLTGLSINMITMFAFIISLGIVVDDAIVVGENVYHNLQDGLEGSKASILGARQVCSPVGFSILTNVVAFVPLMVMPGSMGRIMGMLPVVVISVFLISWLESLYILPAHLSHVRKKEPTGLFGILHRFQQKFSNAFREWVRTKYGPFLDFCLSHRYVVISVALAILMLVGGYWASGRLGFSMFTTVESDYAAASATLPFGSPVEKTEAVADRLVKGAQAVLAETGHPELVEGIFANVGRGGAHTCQVRVYLADPEVRDKIMGTEAFVQAWRKKVGDVPGVRFIRYASDEGGPGRGPALEVELRHQNIRTLEEAARTLAAELENYPLVQDVDDGVQEGKTQFDFTLKPEAISLGLSANDVGRQVRAAFEGTEVLRQQRGRNEVKVKVRLPKDERTKMHHFESFVLRTPDGGEVMLSDAVDIEIGKSYTTINRRNGMRTITVVADVRPKSKAGEVMAKLNAEYFPRLTDQFPGLDYSYEGRTADQRESFGSMKVTIPLVLLCIYALLAIPFRSYSQPLIVMVSIPFGIIGAVVGHLIMGYSMTMIGIIGMIALSGVVVNDALVLISFANERRADHDNAHDAVVSAGIQRFRPILLTTMTTFGGLMPMILETSRQAKFLIPMAISLGFGILFATFIALLLVPCLYMVIDDCGRLKSWLLNH</sequence>
<name>A0A6C2UAS4_PONDE</name>
<proteinExistence type="predicted"/>
<feature type="transmembrane region" description="Helical" evidence="1">
    <location>
        <begin position="430"/>
        <end position="454"/>
    </location>
</feature>
<dbReference type="GO" id="GO:0042910">
    <property type="term" value="F:xenobiotic transmembrane transporter activity"/>
    <property type="evidence" value="ECO:0007669"/>
    <property type="project" value="TreeGrafter"/>
</dbReference>
<dbReference type="Proteomes" id="UP000366872">
    <property type="component" value="Unassembled WGS sequence"/>
</dbReference>
<dbReference type="Gene3D" id="3.30.2090.10">
    <property type="entry name" value="Multidrug efflux transporter AcrB TolC docking domain, DN and DC subdomains"/>
    <property type="match status" value="2"/>
</dbReference>
<dbReference type="Gene3D" id="1.20.1640.10">
    <property type="entry name" value="Multidrug efflux transporter AcrB transmembrane domain"/>
    <property type="match status" value="2"/>
</dbReference>
<feature type="transmembrane region" description="Helical" evidence="1">
    <location>
        <begin position="922"/>
        <end position="946"/>
    </location>
</feature>
<feature type="transmembrane region" description="Helical" evidence="1">
    <location>
        <begin position="998"/>
        <end position="1024"/>
    </location>
</feature>
<reference evidence="2 3" key="1">
    <citation type="submission" date="2019-04" db="EMBL/GenBank/DDBJ databases">
        <authorList>
            <person name="Van Vliet M D."/>
        </authorList>
    </citation>
    <scope>NUCLEOTIDE SEQUENCE [LARGE SCALE GENOMIC DNA]</scope>
    <source>
        <strain evidence="2 3">F1</strain>
    </source>
</reference>
<keyword evidence="1" id="KW-0812">Transmembrane</keyword>
<feature type="transmembrane region" description="Helical" evidence="1">
    <location>
        <begin position="337"/>
        <end position="357"/>
    </location>
</feature>
<dbReference type="SUPFAM" id="SSF82866">
    <property type="entry name" value="Multidrug efflux transporter AcrB transmembrane domain"/>
    <property type="match status" value="2"/>
</dbReference>
<keyword evidence="1" id="KW-0472">Membrane</keyword>
<dbReference type="AlphaFoldDB" id="A0A6C2UAS4"/>
<dbReference type="PRINTS" id="PR00702">
    <property type="entry name" value="ACRIFLAVINRP"/>
</dbReference>
<feature type="transmembrane region" description="Helical" evidence="1">
    <location>
        <begin position="363"/>
        <end position="382"/>
    </location>
</feature>
<gene>
    <name evidence="2" type="primary">mdtB</name>
    <name evidence="2" type="ORF">PDESU_05710</name>
</gene>
<evidence type="ECO:0000256" key="1">
    <source>
        <dbReference type="SAM" id="Phobius"/>
    </source>
</evidence>
<keyword evidence="3" id="KW-1185">Reference proteome</keyword>
<dbReference type="PANTHER" id="PTHR32063">
    <property type="match status" value="1"/>
</dbReference>
<dbReference type="SUPFAM" id="SSF82693">
    <property type="entry name" value="Multidrug efflux transporter AcrB pore domain, PN1, PN2, PC1 and PC2 subdomains"/>
    <property type="match status" value="2"/>
</dbReference>
<organism evidence="2 3">
    <name type="scientific">Pontiella desulfatans</name>
    <dbReference type="NCBI Taxonomy" id="2750659"/>
    <lineage>
        <taxon>Bacteria</taxon>
        <taxon>Pseudomonadati</taxon>
        <taxon>Kiritimatiellota</taxon>
        <taxon>Kiritimatiellia</taxon>
        <taxon>Kiritimatiellales</taxon>
        <taxon>Pontiellaceae</taxon>
        <taxon>Pontiella</taxon>
    </lineage>
</organism>
<accession>A0A6C2UAS4</accession>
<feature type="transmembrane region" description="Helical" evidence="1">
    <location>
        <begin position="966"/>
        <end position="986"/>
    </location>
</feature>
<feature type="transmembrane region" description="Helical" evidence="1">
    <location>
        <begin position="895"/>
        <end position="915"/>
    </location>
</feature>
<protein>
    <submittedName>
        <fullName evidence="2">Multidrug resistance protein MdtB</fullName>
    </submittedName>
</protein>
<dbReference type="EMBL" id="CAAHFG010000004">
    <property type="protein sequence ID" value="VGO17115.1"/>
    <property type="molecule type" value="Genomic_DNA"/>
</dbReference>
<dbReference type="Pfam" id="PF00873">
    <property type="entry name" value="ACR_tran"/>
    <property type="match status" value="1"/>
</dbReference>
<dbReference type="SUPFAM" id="SSF82714">
    <property type="entry name" value="Multidrug efflux transporter AcrB TolC docking domain, DN and DC subdomains"/>
    <property type="match status" value="2"/>
</dbReference>
<feature type="transmembrane region" description="Helical" evidence="1">
    <location>
        <begin position="871"/>
        <end position="889"/>
    </location>
</feature>
<evidence type="ECO:0000313" key="3">
    <source>
        <dbReference type="Proteomes" id="UP000366872"/>
    </source>
</evidence>
<evidence type="ECO:0000313" key="2">
    <source>
        <dbReference type="EMBL" id="VGO17115.1"/>
    </source>
</evidence>
<dbReference type="Gene3D" id="3.30.70.1430">
    <property type="entry name" value="Multidrug efflux transporter AcrB pore domain"/>
    <property type="match status" value="2"/>
</dbReference>
<feature type="transmembrane region" description="Helical" evidence="1">
    <location>
        <begin position="466"/>
        <end position="485"/>
    </location>
</feature>
<feature type="transmembrane region" description="Helical" evidence="1">
    <location>
        <begin position="20"/>
        <end position="37"/>
    </location>
</feature>